<dbReference type="SUPFAM" id="SSF81342">
    <property type="entry name" value="Transmembrane di-heme cytochromes"/>
    <property type="match status" value="1"/>
</dbReference>
<feature type="domain" description="Cytochrome b561 bacterial/Ni-hydrogenase" evidence="14">
    <location>
        <begin position="8"/>
        <end position="177"/>
    </location>
</feature>
<dbReference type="GO" id="GO:0022904">
    <property type="term" value="P:respiratory electron transport chain"/>
    <property type="evidence" value="ECO:0007669"/>
    <property type="project" value="InterPro"/>
</dbReference>
<dbReference type="InterPro" id="IPR011577">
    <property type="entry name" value="Cyt_b561_bac/Ni-Hgenase"/>
</dbReference>
<evidence type="ECO:0000256" key="5">
    <source>
        <dbReference type="ARBA" id="ARBA00022617"/>
    </source>
</evidence>
<evidence type="ECO:0000259" key="14">
    <source>
        <dbReference type="Pfam" id="PF01292"/>
    </source>
</evidence>
<keyword evidence="5" id="KW-0349">Heme</keyword>
<evidence type="ECO:0000256" key="3">
    <source>
        <dbReference type="ARBA" id="ARBA00022448"/>
    </source>
</evidence>
<evidence type="ECO:0000256" key="4">
    <source>
        <dbReference type="ARBA" id="ARBA00022475"/>
    </source>
</evidence>
<reference evidence="15 16" key="1">
    <citation type="submission" date="2017-08" db="EMBL/GenBank/DDBJ databases">
        <authorList>
            <person name="de Groot N.N."/>
        </authorList>
    </citation>
    <scope>NUCLEOTIDE SEQUENCE [LARGE SCALE GENOMIC DNA]</scope>
    <source>
        <strain evidence="15 16">USBA 855</strain>
    </source>
</reference>
<comment type="subcellular location">
    <subcellularLocation>
        <location evidence="2">Cell membrane</location>
        <topology evidence="2">Multi-pass membrane protein</topology>
    </subcellularLocation>
</comment>
<evidence type="ECO:0000256" key="11">
    <source>
        <dbReference type="ARBA" id="ARBA00023136"/>
    </source>
</evidence>
<dbReference type="GO" id="GO:0005886">
    <property type="term" value="C:plasma membrane"/>
    <property type="evidence" value="ECO:0007669"/>
    <property type="project" value="UniProtKB-SubCell"/>
</dbReference>
<evidence type="ECO:0000313" key="15">
    <source>
        <dbReference type="EMBL" id="SOC56506.1"/>
    </source>
</evidence>
<name>A0A285VTE7_9GAMM</name>
<proteinExistence type="inferred from homology"/>
<protein>
    <submittedName>
        <fullName evidence="15">Cytochrome b561</fullName>
    </submittedName>
</protein>
<keyword evidence="6 13" id="KW-0812">Transmembrane</keyword>
<gene>
    <name evidence="15" type="ORF">SAMN05421509_10798</name>
</gene>
<dbReference type="Pfam" id="PF01292">
    <property type="entry name" value="Ni_hydr_CYTB"/>
    <property type="match status" value="1"/>
</dbReference>
<dbReference type="EMBL" id="OBQJ01000007">
    <property type="protein sequence ID" value="SOC56506.1"/>
    <property type="molecule type" value="Genomic_DNA"/>
</dbReference>
<keyword evidence="9 13" id="KW-1133">Transmembrane helix</keyword>
<comment type="similarity">
    <text evidence="12">Belongs to the cytochrome b561 family.</text>
</comment>
<feature type="transmembrane region" description="Helical" evidence="13">
    <location>
        <begin position="142"/>
        <end position="163"/>
    </location>
</feature>
<comment type="cofactor">
    <cofactor evidence="1">
        <name>heme b</name>
        <dbReference type="ChEBI" id="CHEBI:60344"/>
    </cofactor>
</comment>
<evidence type="ECO:0000256" key="7">
    <source>
        <dbReference type="ARBA" id="ARBA00022723"/>
    </source>
</evidence>
<sequence length="178" mass="20071">MSARQNEYTKTAKYLHWGMAAIWVVSWCIGMTAVYLRDELNPEHGLTIFHKAIASTILFLVVLRVLWRLTHPAPHFPSSMSPAMKKAAHYGHVALYVVALVLLPLSGWFWSSVADKPIMVLYLFELPPLTAPDPSLYNLAGWMHAITGWFCGALVAGHILVAIKHRFVDKDGVFERMK</sequence>
<accession>A0A285VTE7</accession>
<organism evidence="15 16">
    <name type="scientific">Chromohalobacter canadensis</name>
    <dbReference type="NCBI Taxonomy" id="141389"/>
    <lineage>
        <taxon>Bacteria</taxon>
        <taxon>Pseudomonadati</taxon>
        <taxon>Pseudomonadota</taxon>
        <taxon>Gammaproteobacteria</taxon>
        <taxon>Oceanospirillales</taxon>
        <taxon>Halomonadaceae</taxon>
        <taxon>Chromohalobacter</taxon>
    </lineage>
</organism>
<evidence type="ECO:0000256" key="9">
    <source>
        <dbReference type="ARBA" id="ARBA00022989"/>
    </source>
</evidence>
<evidence type="ECO:0000313" key="16">
    <source>
        <dbReference type="Proteomes" id="UP000219023"/>
    </source>
</evidence>
<dbReference type="RefSeq" id="WP_097023434.1">
    <property type="nucleotide sequence ID" value="NZ_OBQJ01000007.1"/>
</dbReference>
<dbReference type="Proteomes" id="UP000219023">
    <property type="component" value="Unassembled WGS sequence"/>
</dbReference>
<feature type="transmembrane region" description="Helical" evidence="13">
    <location>
        <begin position="88"/>
        <end position="110"/>
    </location>
</feature>
<keyword evidence="3" id="KW-0813">Transport</keyword>
<keyword evidence="7" id="KW-0479">Metal-binding</keyword>
<evidence type="ECO:0000256" key="12">
    <source>
        <dbReference type="ARBA" id="ARBA00037975"/>
    </source>
</evidence>
<evidence type="ECO:0000256" key="6">
    <source>
        <dbReference type="ARBA" id="ARBA00022692"/>
    </source>
</evidence>
<dbReference type="GO" id="GO:0009055">
    <property type="term" value="F:electron transfer activity"/>
    <property type="evidence" value="ECO:0007669"/>
    <property type="project" value="InterPro"/>
</dbReference>
<evidence type="ECO:0000256" key="10">
    <source>
        <dbReference type="ARBA" id="ARBA00023004"/>
    </source>
</evidence>
<keyword evidence="10" id="KW-0408">Iron</keyword>
<dbReference type="GO" id="GO:0020037">
    <property type="term" value="F:heme binding"/>
    <property type="evidence" value="ECO:0007669"/>
    <property type="project" value="TreeGrafter"/>
</dbReference>
<keyword evidence="11 13" id="KW-0472">Membrane</keyword>
<dbReference type="OrthoDB" id="9793784at2"/>
<evidence type="ECO:0000256" key="13">
    <source>
        <dbReference type="SAM" id="Phobius"/>
    </source>
</evidence>
<keyword evidence="8" id="KW-0249">Electron transport</keyword>
<dbReference type="AlphaFoldDB" id="A0A285VTE7"/>
<evidence type="ECO:0000256" key="2">
    <source>
        <dbReference type="ARBA" id="ARBA00004651"/>
    </source>
</evidence>
<feature type="transmembrane region" description="Helical" evidence="13">
    <location>
        <begin position="48"/>
        <end position="67"/>
    </location>
</feature>
<keyword evidence="4" id="KW-1003">Cell membrane</keyword>
<feature type="transmembrane region" description="Helical" evidence="13">
    <location>
        <begin position="14"/>
        <end position="36"/>
    </location>
</feature>
<dbReference type="InterPro" id="IPR052168">
    <property type="entry name" value="Cytochrome_b561_oxidase"/>
</dbReference>
<dbReference type="PANTHER" id="PTHR30529">
    <property type="entry name" value="CYTOCHROME B561"/>
    <property type="match status" value="1"/>
</dbReference>
<dbReference type="InterPro" id="IPR016174">
    <property type="entry name" value="Di-haem_cyt_TM"/>
</dbReference>
<dbReference type="GO" id="GO:0046872">
    <property type="term" value="F:metal ion binding"/>
    <property type="evidence" value="ECO:0007669"/>
    <property type="project" value="UniProtKB-KW"/>
</dbReference>
<evidence type="ECO:0000256" key="8">
    <source>
        <dbReference type="ARBA" id="ARBA00022982"/>
    </source>
</evidence>
<dbReference type="PANTHER" id="PTHR30529:SF1">
    <property type="entry name" value="CYTOCHROME B561 HOMOLOG 2"/>
    <property type="match status" value="1"/>
</dbReference>
<evidence type="ECO:0000256" key="1">
    <source>
        <dbReference type="ARBA" id="ARBA00001970"/>
    </source>
</evidence>